<sequence length="92" mass="10458">MVQCQKSMEKFDQADGNVGEWSTVRNQWKSLGMLLGKSENRPVAKSMEKFRQRDGNVDKQMGISVNNPVSEPTLNFRQVDSHVGKNPVLFVF</sequence>
<protein>
    <submittedName>
        <fullName evidence="1">Uncharacterized protein</fullName>
    </submittedName>
</protein>
<reference evidence="1 2" key="1">
    <citation type="journal article" date="2018" name="Elife">
        <title>Firefly genomes illuminate parallel origins of bioluminescence in beetles.</title>
        <authorList>
            <person name="Fallon T.R."/>
            <person name="Lower S.E."/>
            <person name="Chang C.H."/>
            <person name="Bessho-Uehara M."/>
            <person name="Martin G.J."/>
            <person name="Bewick A.J."/>
            <person name="Behringer M."/>
            <person name="Debat H.J."/>
            <person name="Wong I."/>
            <person name="Day J.C."/>
            <person name="Suvorov A."/>
            <person name="Silva C.J."/>
            <person name="Stanger-Hall K.F."/>
            <person name="Hall D.W."/>
            <person name="Schmitz R.J."/>
            <person name="Nelson D.R."/>
            <person name="Lewis S.M."/>
            <person name="Shigenobu S."/>
            <person name="Bybee S.M."/>
            <person name="Larracuente A.M."/>
            <person name="Oba Y."/>
            <person name="Weng J.K."/>
        </authorList>
    </citation>
    <scope>NUCLEOTIDE SEQUENCE [LARGE SCALE GENOMIC DNA]</scope>
    <source>
        <strain evidence="1">1611_PpyrPB1</strain>
        <tissue evidence="1">Whole body</tissue>
    </source>
</reference>
<gene>
    <name evidence="1" type="ORF">PPYR_09407</name>
</gene>
<evidence type="ECO:0000313" key="2">
    <source>
        <dbReference type="Proteomes" id="UP000327044"/>
    </source>
</evidence>
<dbReference type="Proteomes" id="UP000327044">
    <property type="component" value="Unassembled WGS sequence"/>
</dbReference>
<name>A0A5N4AM77_PHOPY</name>
<dbReference type="InParanoid" id="A0A5N4AM77"/>
<proteinExistence type="predicted"/>
<evidence type="ECO:0000313" key="1">
    <source>
        <dbReference type="EMBL" id="KAB0798414.1"/>
    </source>
</evidence>
<dbReference type="AlphaFoldDB" id="A0A5N4AM77"/>
<keyword evidence="2" id="KW-1185">Reference proteome</keyword>
<organism evidence="1 2">
    <name type="scientific">Photinus pyralis</name>
    <name type="common">Common eastern firefly</name>
    <name type="synonym">Lampyris pyralis</name>
    <dbReference type="NCBI Taxonomy" id="7054"/>
    <lineage>
        <taxon>Eukaryota</taxon>
        <taxon>Metazoa</taxon>
        <taxon>Ecdysozoa</taxon>
        <taxon>Arthropoda</taxon>
        <taxon>Hexapoda</taxon>
        <taxon>Insecta</taxon>
        <taxon>Pterygota</taxon>
        <taxon>Neoptera</taxon>
        <taxon>Endopterygota</taxon>
        <taxon>Coleoptera</taxon>
        <taxon>Polyphaga</taxon>
        <taxon>Elateriformia</taxon>
        <taxon>Elateroidea</taxon>
        <taxon>Lampyridae</taxon>
        <taxon>Lampyrinae</taxon>
        <taxon>Photinus</taxon>
    </lineage>
</organism>
<accession>A0A5N4AM77</accession>
<comment type="caution">
    <text evidence="1">The sequence shown here is derived from an EMBL/GenBank/DDBJ whole genome shotgun (WGS) entry which is preliminary data.</text>
</comment>
<dbReference type="EMBL" id="VVIM01000006">
    <property type="protein sequence ID" value="KAB0798414.1"/>
    <property type="molecule type" value="Genomic_DNA"/>
</dbReference>